<feature type="signal peptide" evidence="1">
    <location>
        <begin position="1"/>
        <end position="26"/>
    </location>
</feature>
<feature type="chain" id="PRO_5020838702" evidence="1">
    <location>
        <begin position="27"/>
        <end position="227"/>
    </location>
</feature>
<dbReference type="RefSeq" id="WP_132167118.1">
    <property type="nucleotide sequence ID" value="NZ_SMKX01000024.1"/>
</dbReference>
<keyword evidence="1" id="KW-0732">Signal</keyword>
<comment type="caution">
    <text evidence="2">The sequence shown here is derived from an EMBL/GenBank/DDBJ whole genome shotgun (WGS) entry which is preliminary data.</text>
</comment>
<evidence type="ECO:0000313" key="3">
    <source>
        <dbReference type="Proteomes" id="UP000295124"/>
    </source>
</evidence>
<organism evidence="2 3">
    <name type="scientific">Kribbella antibiotica</name>
    <dbReference type="NCBI Taxonomy" id="190195"/>
    <lineage>
        <taxon>Bacteria</taxon>
        <taxon>Bacillati</taxon>
        <taxon>Actinomycetota</taxon>
        <taxon>Actinomycetes</taxon>
        <taxon>Propionibacteriales</taxon>
        <taxon>Kribbellaceae</taxon>
        <taxon>Kribbella</taxon>
    </lineage>
</organism>
<dbReference type="OrthoDB" id="3823360at2"/>
<accession>A0A4R4ZQI6</accession>
<keyword evidence="3" id="KW-1185">Reference proteome</keyword>
<dbReference type="Proteomes" id="UP000295124">
    <property type="component" value="Unassembled WGS sequence"/>
</dbReference>
<evidence type="ECO:0000256" key="1">
    <source>
        <dbReference type="SAM" id="SignalP"/>
    </source>
</evidence>
<dbReference type="EMBL" id="SMKX01000024">
    <property type="protein sequence ID" value="TDD60436.1"/>
    <property type="molecule type" value="Genomic_DNA"/>
</dbReference>
<dbReference type="AlphaFoldDB" id="A0A4R4ZQI6"/>
<evidence type="ECO:0000313" key="2">
    <source>
        <dbReference type="EMBL" id="TDD60436.1"/>
    </source>
</evidence>
<proteinExistence type="predicted"/>
<gene>
    <name evidence="2" type="ORF">E1263_10935</name>
</gene>
<name>A0A4R4ZQI6_9ACTN</name>
<reference evidence="2 3" key="1">
    <citation type="submission" date="2019-03" db="EMBL/GenBank/DDBJ databases">
        <title>Draft genome sequences of novel Actinobacteria.</title>
        <authorList>
            <person name="Sahin N."/>
            <person name="Ay H."/>
            <person name="Saygin H."/>
        </authorList>
    </citation>
    <scope>NUCLEOTIDE SEQUENCE [LARGE SCALE GENOMIC DNA]</scope>
    <source>
        <strain evidence="2 3">JCM 13523</strain>
    </source>
</reference>
<protein>
    <submittedName>
        <fullName evidence="2">Uncharacterized protein</fullName>
    </submittedName>
</protein>
<sequence length="227" mass="24410">MRHRSLLLATGILAAGLLTGPAAAEAAPQALPTCSLPVPAKLVINSPDSYIYSLKLGGGCPKTVADTTWWAVRPDGTYNFGVGGPWDSVTIWINKTPIGVTTRWTPEGYGRDSAGHNVARLLPATSMTKAGAAIGLTGVRKGTKTTLSARASYYSIKGKAFTRHHGRVLFQKRDLGSNTWTDLGWAYPNTKTGAASYVITTNRARDYRVYVPSSNTVWYAYSATKRV</sequence>